<proteinExistence type="predicted"/>
<dbReference type="AlphaFoldDB" id="A0A9D4MPL8"/>
<accession>A0A9D4MPL8</accession>
<organism evidence="1 2">
    <name type="scientific">Dreissena polymorpha</name>
    <name type="common">Zebra mussel</name>
    <name type="synonym">Mytilus polymorpha</name>
    <dbReference type="NCBI Taxonomy" id="45954"/>
    <lineage>
        <taxon>Eukaryota</taxon>
        <taxon>Metazoa</taxon>
        <taxon>Spiralia</taxon>
        <taxon>Lophotrochozoa</taxon>
        <taxon>Mollusca</taxon>
        <taxon>Bivalvia</taxon>
        <taxon>Autobranchia</taxon>
        <taxon>Heteroconchia</taxon>
        <taxon>Euheterodonta</taxon>
        <taxon>Imparidentia</taxon>
        <taxon>Neoheterodontei</taxon>
        <taxon>Myida</taxon>
        <taxon>Dreissenoidea</taxon>
        <taxon>Dreissenidae</taxon>
        <taxon>Dreissena</taxon>
    </lineage>
</organism>
<evidence type="ECO:0000313" key="1">
    <source>
        <dbReference type="EMBL" id="KAH3879910.1"/>
    </source>
</evidence>
<sequence>MHDITDHGEHVPESAAQWDITILESLIISERPLTTKENMTGYITDLYPCRVPFLLHLTAPPWPG</sequence>
<gene>
    <name evidence="1" type="ORF">DPMN_003820</name>
</gene>
<comment type="caution">
    <text evidence="1">The sequence shown here is derived from an EMBL/GenBank/DDBJ whole genome shotgun (WGS) entry which is preliminary data.</text>
</comment>
<evidence type="ECO:0000313" key="2">
    <source>
        <dbReference type="Proteomes" id="UP000828390"/>
    </source>
</evidence>
<keyword evidence="2" id="KW-1185">Reference proteome</keyword>
<dbReference type="EMBL" id="JAIWYP010000001">
    <property type="protein sequence ID" value="KAH3879910.1"/>
    <property type="molecule type" value="Genomic_DNA"/>
</dbReference>
<dbReference type="Proteomes" id="UP000828390">
    <property type="component" value="Unassembled WGS sequence"/>
</dbReference>
<reference evidence="1" key="2">
    <citation type="submission" date="2020-11" db="EMBL/GenBank/DDBJ databases">
        <authorList>
            <person name="McCartney M.A."/>
            <person name="Auch B."/>
            <person name="Kono T."/>
            <person name="Mallez S."/>
            <person name="Becker A."/>
            <person name="Gohl D.M."/>
            <person name="Silverstein K.A.T."/>
            <person name="Koren S."/>
            <person name="Bechman K.B."/>
            <person name="Herman A."/>
            <person name="Abrahante J.E."/>
            <person name="Garbe J."/>
        </authorList>
    </citation>
    <scope>NUCLEOTIDE SEQUENCE</scope>
    <source>
        <strain evidence="1">Duluth1</strain>
        <tissue evidence="1">Whole animal</tissue>
    </source>
</reference>
<protein>
    <submittedName>
        <fullName evidence="1">Uncharacterized protein</fullName>
    </submittedName>
</protein>
<reference evidence="1" key="1">
    <citation type="journal article" date="2019" name="bioRxiv">
        <title>The Genome of the Zebra Mussel, Dreissena polymorpha: A Resource for Invasive Species Research.</title>
        <authorList>
            <person name="McCartney M.A."/>
            <person name="Auch B."/>
            <person name="Kono T."/>
            <person name="Mallez S."/>
            <person name="Zhang Y."/>
            <person name="Obille A."/>
            <person name="Becker A."/>
            <person name="Abrahante J.E."/>
            <person name="Garbe J."/>
            <person name="Badalamenti J.P."/>
            <person name="Herman A."/>
            <person name="Mangelson H."/>
            <person name="Liachko I."/>
            <person name="Sullivan S."/>
            <person name="Sone E.D."/>
            <person name="Koren S."/>
            <person name="Silverstein K.A.T."/>
            <person name="Beckman K.B."/>
            <person name="Gohl D.M."/>
        </authorList>
    </citation>
    <scope>NUCLEOTIDE SEQUENCE</scope>
    <source>
        <strain evidence="1">Duluth1</strain>
        <tissue evidence="1">Whole animal</tissue>
    </source>
</reference>
<name>A0A9D4MPL8_DREPO</name>